<evidence type="ECO:0000256" key="1">
    <source>
        <dbReference type="SAM" id="Phobius"/>
    </source>
</evidence>
<gene>
    <name evidence="2" type="ORF">EM6_1520</name>
</gene>
<dbReference type="Pfam" id="PF09898">
    <property type="entry name" value="DUF2125"/>
    <property type="match status" value="1"/>
</dbReference>
<name>A0A3G9G2P6_9CAUL</name>
<dbReference type="InterPro" id="IPR018666">
    <property type="entry name" value="DUF2125"/>
</dbReference>
<keyword evidence="1" id="KW-1133">Transmembrane helix</keyword>
<dbReference type="OrthoDB" id="7169664at2"/>
<proteinExistence type="predicted"/>
<evidence type="ECO:0008006" key="4">
    <source>
        <dbReference type="Google" id="ProtNLM"/>
    </source>
</evidence>
<dbReference type="EMBL" id="AP018827">
    <property type="protein sequence ID" value="BBF80926.1"/>
    <property type="molecule type" value="Genomic_DNA"/>
</dbReference>
<reference evidence="3" key="2">
    <citation type="journal article" date="2017" name="Plant Physiol. Biochem.">
        <title>Differential oxidative and antioxidative response of duckweed Lemna minor toward plant growth promoting/inhibiting bacteria.</title>
        <authorList>
            <person name="Ishizawa H."/>
            <person name="Kuroda M."/>
            <person name="Morikawa M."/>
            <person name="Ike M."/>
        </authorList>
    </citation>
    <scope>NUCLEOTIDE SEQUENCE [LARGE SCALE GENOMIC DNA]</scope>
    <source>
        <strain evidence="3">M6</strain>
    </source>
</reference>
<dbReference type="RefSeq" id="WP_126421620.1">
    <property type="nucleotide sequence ID" value="NZ_AP018827.1"/>
</dbReference>
<keyword evidence="1" id="KW-0472">Membrane</keyword>
<protein>
    <recommendedName>
        <fullName evidence="4">DUF2125 domain-containing protein</fullName>
    </recommendedName>
</protein>
<keyword evidence="1" id="KW-0812">Transmembrane</keyword>
<evidence type="ECO:0000313" key="2">
    <source>
        <dbReference type="EMBL" id="BBF80926.1"/>
    </source>
</evidence>
<sequence length="350" mass="37845">MAENQVDVAKPKNKHSRLGLFLPIGLFLIAALLWSGYWFYTAHQIETRLAEQAKTLTSKGYQVAHAPFRVQGYPFRMFLQLKDVRLIAPNGKGLAVPALEAEASAFALDKWMFVATKGLTLYRGQGADQSDLGQVAVTGDALRVSVSGWTQPLQTIGLEGLNATFTPSKPEHPFVLQSAQRLEGRVTPTKDGVDTVDFIWRASGAQAHPQSLLGRLGQGQNFDMAFQGRMAQASKFRGDLNGWREAGGAVRQVQASLHVGELEVFGRSEALLLDPNLALSGPLGLEVKGTGDPFAFLLGAGLISAEYEPLARAFVGTKMTADKPVKLDFVFREGGVYVGPLRVAAAPVIR</sequence>
<dbReference type="Proteomes" id="UP000278756">
    <property type="component" value="Chromosome 1"/>
</dbReference>
<accession>A0A3G9G2P6</accession>
<organism evidence="2 3">
    <name type="scientific">Asticcacaulis excentricus</name>
    <dbReference type="NCBI Taxonomy" id="78587"/>
    <lineage>
        <taxon>Bacteria</taxon>
        <taxon>Pseudomonadati</taxon>
        <taxon>Pseudomonadota</taxon>
        <taxon>Alphaproteobacteria</taxon>
        <taxon>Caulobacterales</taxon>
        <taxon>Caulobacteraceae</taxon>
        <taxon>Asticcacaulis</taxon>
    </lineage>
</organism>
<dbReference type="AlphaFoldDB" id="A0A3G9G2P6"/>
<reference evidence="3" key="1">
    <citation type="journal article" date="2017" name="Biotechnol. Biofuels">
        <title>Evaluation of environmental bacterial communities as a factor affecting the growth of duckweed Lemna minor.</title>
        <authorList>
            <person name="Ishizawa H."/>
            <person name="Kuroda M."/>
            <person name="Morikawa M."/>
            <person name="Ike M."/>
        </authorList>
    </citation>
    <scope>NUCLEOTIDE SEQUENCE [LARGE SCALE GENOMIC DNA]</scope>
    <source>
        <strain evidence="3">M6</strain>
    </source>
</reference>
<evidence type="ECO:0000313" key="3">
    <source>
        <dbReference type="Proteomes" id="UP000278756"/>
    </source>
</evidence>
<feature type="transmembrane region" description="Helical" evidence="1">
    <location>
        <begin position="20"/>
        <end position="40"/>
    </location>
</feature>